<dbReference type="InterPro" id="IPR016181">
    <property type="entry name" value="Acyl_CoA_acyltransferase"/>
</dbReference>
<gene>
    <name evidence="2" type="ORF">TTHERM_001161009</name>
</gene>
<dbReference type="GO" id="GO:0016747">
    <property type="term" value="F:acyltransferase activity, transferring groups other than amino-acyl groups"/>
    <property type="evidence" value="ECO:0007669"/>
    <property type="project" value="InterPro"/>
</dbReference>
<dbReference type="Gene3D" id="3.40.630.30">
    <property type="match status" value="2"/>
</dbReference>
<dbReference type="SUPFAM" id="SSF55729">
    <property type="entry name" value="Acyl-CoA N-acyltransferases (Nat)"/>
    <property type="match status" value="1"/>
</dbReference>
<reference evidence="3" key="1">
    <citation type="journal article" date="2006" name="PLoS Biol.">
        <title>Macronuclear genome sequence of the ciliate Tetrahymena thermophila, a model eukaryote.</title>
        <authorList>
            <person name="Eisen J.A."/>
            <person name="Coyne R.S."/>
            <person name="Wu M."/>
            <person name="Wu D."/>
            <person name="Thiagarajan M."/>
            <person name="Wortman J.R."/>
            <person name="Badger J.H."/>
            <person name="Ren Q."/>
            <person name="Amedeo P."/>
            <person name="Jones K.M."/>
            <person name="Tallon L.J."/>
            <person name="Delcher A.L."/>
            <person name="Salzberg S.L."/>
            <person name="Silva J.C."/>
            <person name="Haas B.J."/>
            <person name="Majoros W.H."/>
            <person name="Farzad M."/>
            <person name="Carlton J.M."/>
            <person name="Smith R.K. Jr."/>
            <person name="Garg J."/>
            <person name="Pearlman R.E."/>
            <person name="Karrer K.M."/>
            <person name="Sun L."/>
            <person name="Manning G."/>
            <person name="Elde N.C."/>
            <person name="Turkewitz A.P."/>
            <person name="Asai D.J."/>
            <person name="Wilkes D.E."/>
            <person name="Wang Y."/>
            <person name="Cai H."/>
            <person name="Collins K."/>
            <person name="Stewart B.A."/>
            <person name="Lee S.R."/>
            <person name="Wilamowska K."/>
            <person name="Weinberg Z."/>
            <person name="Ruzzo W.L."/>
            <person name="Wloga D."/>
            <person name="Gaertig J."/>
            <person name="Frankel J."/>
            <person name="Tsao C.-C."/>
            <person name="Gorovsky M.A."/>
            <person name="Keeling P.J."/>
            <person name="Waller R.F."/>
            <person name="Patron N.J."/>
            <person name="Cherry J.M."/>
            <person name="Stover N.A."/>
            <person name="Krieger C.J."/>
            <person name="del Toro C."/>
            <person name="Ryder H.F."/>
            <person name="Williamson S.C."/>
            <person name="Barbeau R.A."/>
            <person name="Hamilton E.P."/>
            <person name="Orias E."/>
        </authorList>
    </citation>
    <scope>NUCLEOTIDE SEQUENCE [LARGE SCALE GENOMIC DNA]</scope>
    <source>
        <strain evidence="3">SB210</strain>
    </source>
</reference>
<dbReference type="OrthoDB" id="291979at2759"/>
<keyword evidence="3" id="KW-1185">Reference proteome</keyword>
<dbReference type="Pfam" id="PF00583">
    <property type="entry name" value="Acetyltransf_1"/>
    <property type="match status" value="1"/>
</dbReference>
<dbReference type="PROSITE" id="PS51186">
    <property type="entry name" value="GNAT"/>
    <property type="match status" value="1"/>
</dbReference>
<evidence type="ECO:0000313" key="2">
    <source>
        <dbReference type="EMBL" id="EWS73735.1"/>
    </source>
</evidence>
<protein>
    <submittedName>
        <fullName evidence="2">GCN5-related N-acetyltransferase</fullName>
    </submittedName>
</protein>
<accession>W7X355</accession>
<evidence type="ECO:0000313" key="3">
    <source>
        <dbReference type="Proteomes" id="UP000009168"/>
    </source>
</evidence>
<dbReference type="AlphaFoldDB" id="W7X355"/>
<dbReference type="EMBL" id="GG662650">
    <property type="protein sequence ID" value="EWS73735.1"/>
    <property type="molecule type" value="Genomic_DNA"/>
</dbReference>
<sequence>MNSTQTQEITFRKVKFEESSLVARFQYDMAKETEGKELNQQEVTEAIDTIYKNPNLGFFLVGATAEEDKAISSELITFSHDIYRSINVWWFQSVFVEKQFRGSGVFKGMFHEVEKINKDNQYPLRLYVENDNTRAQQVYQRLGMFDSNEIFVEDDFYFNDKKVYKHTDQFVFSLASIQEAEQLKNDLKNSSLETLMNKKMTSIENTLKSIDFIMQQSDFGGIFVVKSSETSQIIGYLPVFYEMSDWRNGIQIYIYDLRILSELKQKTNLVDLASSFMYFLKKIYNPKIRLTNIRWMIDELCPFKNTLVEAGLELGHYRIYEKNKF</sequence>
<dbReference type="STRING" id="312017.W7X355"/>
<dbReference type="InParanoid" id="W7X355"/>
<proteinExistence type="predicted"/>
<dbReference type="InterPro" id="IPR000182">
    <property type="entry name" value="GNAT_dom"/>
</dbReference>
<organism evidence="2 3">
    <name type="scientific">Tetrahymena thermophila (strain SB210)</name>
    <dbReference type="NCBI Taxonomy" id="312017"/>
    <lineage>
        <taxon>Eukaryota</taxon>
        <taxon>Sar</taxon>
        <taxon>Alveolata</taxon>
        <taxon>Ciliophora</taxon>
        <taxon>Intramacronucleata</taxon>
        <taxon>Oligohymenophorea</taxon>
        <taxon>Hymenostomatida</taxon>
        <taxon>Tetrahymenina</taxon>
        <taxon>Tetrahymenidae</taxon>
        <taxon>Tetrahymena</taxon>
    </lineage>
</organism>
<dbReference type="KEGG" id="tet:TTHERM_001161009"/>
<dbReference type="RefSeq" id="XP_012653773.1">
    <property type="nucleotide sequence ID" value="XM_012798319.1"/>
</dbReference>
<name>W7X355_TETTS</name>
<evidence type="ECO:0000259" key="1">
    <source>
        <dbReference type="PROSITE" id="PS51186"/>
    </source>
</evidence>
<dbReference type="Proteomes" id="UP000009168">
    <property type="component" value="Unassembled WGS sequence"/>
</dbReference>
<feature type="domain" description="N-acetyltransferase" evidence="1">
    <location>
        <begin position="9"/>
        <end position="169"/>
    </location>
</feature>
<dbReference type="GeneID" id="24441842"/>